<organism evidence="1 2">
    <name type="scientific">Actinocrispum wychmicini</name>
    <dbReference type="NCBI Taxonomy" id="1213861"/>
    <lineage>
        <taxon>Bacteria</taxon>
        <taxon>Bacillati</taxon>
        <taxon>Actinomycetota</taxon>
        <taxon>Actinomycetes</taxon>
        <taxon>Pseudonocardiales</taxon>
        <taxon>Pseudonocardiaceae</taxon>
        <taxon>Actinocrispum</taxon>
    </lineage>
</organism>
<dbReference type="SUPFAM" id="SSF159275">
    <property type="entry name" value="PA1994-like"/>
    <property type="match status" value="1"/>
</dbReference>
<dbReference type="OrthoDB" id="7347529at2"/>
<dbReference type="RefSeq" id="WP_132110206.1">
    <property type="nucleotide sequence ID" value="NZ_SLWS01000001.1"/>
</dbReference>
<sequence>MTTTSPATPVTTRKPTILTWQGVGAPRLESVRLLVAERRFKASGRLIAAADGDSDAYSTSFEAATDESGTFSRLLLRVTTAEEERQISVNRTEDGLWLVDRGQGSERSTFGGALEVDVAGAVTFNALPIRRLNLHRESGRHELPVVFVSLPDLSVRVTQQTYTTISVNDDGAVVNFSSDTFTADLTVDSAGFVVDYPDLASRV</sequence>
<name>A0A4R2JX56_9PSEU</name>
<gene>
    <name evidence="1" type="ORF">EV192_101219</name>
</gene>
<dbReference type="InterPro" id="IPR009467">
    <property type="entry name" value="Glycolipid-bd_prot_put"/>
</dbReference>
<reference evidence="1 2" key="1">
    <citation type="submission" date="2019-03" db="EMBL/GenBank/DDBJ databases">
        <title>Genomic Encyclopedia of Type Strains, Phase IV (KMG-IV): sequencing the most valuable type-strain genomes for metagenomic binning, comparative biology and taxonomic classification.</title>
        <authorList>
            <person name="Goeker M."/>
        </authorList>
    </citation>
    <scope>NUCLEOTIDE SEQUENCE [LARGE SCALE GENOMIC DNA]</scope>
    <source>
        <strain evidence="1 2">DSM 45934</strain>
    </source>
</reference>
<protein>
    <recommendedName>
        <fullName evidence="3">Glycolipid-binding protein</fullName>
    </recommendedName>
</protein>
<dbReference type="EMBL" id="SLWS01000001">
    <property type="protein sequence ID" value="TCO64444.1"/>
    <property type="molecule type" value="Genomic_DNA"/>
</dbReference>
<proteinExistence type="predicted"/>
<evidence type="ECO:0000313" key="2">
    <source>
        <dbReference type="Proteomes" id="UP000295680"/>
    </source>
</evidence>
<evidence type="ECO:0000313" key="1">
    <source>
        <dbReference type="EMBL" id="TCO64444.1"/>
    </source>
</evidence>
<dbReference type="AlphaFoldDB" id="A0A4R2JX56"/>
<evidence type="ECO:0008006" key="3">
    <source>
        <dbReference type="Google" id="ProtNLM"/>
    </source>
</evidence>
<comment type="caution">
    <text evidence="1">The sequence shown here is derived from an EMBL/GenBank/DDBJ whole genome shotgun (WGS) entry which is preliminary data.</text>
</comment>
<dbReference type="Proteomes" id="UP000295680">
    <property type="component" value="Unassembled WGS sequence"/>
</dbReference>
<keyword evidence="2" id="KW-1185">Reference proteome</keyword>
<accession>A0A4R2JX56</accession>
<dbReference type="Pfam" id="PF06475">
    <property type="entry name" value="Glycolipid_bind"/>
    <property type="match status" value="1"/>
</dbReference>